<dbReference type="RefSeq" id="WP_281249340.1">
    <property type="nucleotide sequence ID" value="NZ_FOTW01000005.1"/>
</dbReference>
<evidence type="ECO:0000256" key="3">
    <source>
        <dbReference type="ARBA" id="ARBA00023163"/>
    </source>
</evidence>
<dbReference type="PANTHER" id="PTHR44688">
    <property type="entry name" value="DNA-BINDING TRANSCRIPTIONAL ACTIVATOR DEVR_DOSR"/>
    <property type="match status" value="1"/>
</dbReference>
<dbReference type="Proteomes" id="UP000199470">
    <property type="component" value="Unassembled WGS sequence"/>
</dbReference>
<dbReference type="STRING" id="758825.SAMN02982985_00897"/>
<dbReference type="SUPFAM" id="SSF46894">
    <property type="entry name" value="C-terminal effector domain of the bipartite response regulators"/>
    <property type="match status" value="1"/>
</dbReference>
<dbReference type="GO" id="GO:0006355">
    <property type="term" value="P:regulation of DNA-templated transcription"/>
    <property type="evidence" value="ECO:0007669"/>
    <property type="project" value="InterPro"/>
</dbReference>
<dbReference type="InterPro" id="IPR036388">
    <property type="entry name" value="WH-like_DNA-bd_sf"/>
</dbReference>
<evidence type="ECO:0000259" key="4">
    <source>
        <dbReference type="PROSITE" id="PS50043"/>
    </source>
</evidence>
<protein>
    <submittedName>
        <fullName evidence="5">Regulatory protein, luxR family</fullName>
    </submittedName>
</protein>
<sequence length="248" mass="28185">MLEHLKQEAASISSVEEFKDWTRNSIRQIFPHSTLGCGYGRIHAGGVAIDGIVAIDYPVAHLKNICNAAGGLDTPILRRWLATREPQLFEENAPWPDVPEQWLRNFREADMRNVAAHAVYDTERCIGTYHSFHRIPGQVGARHAELLREIVPLLHDTLCPLLSDLKASNQTDSMIDLLSRREREVLLLVGQGKLNLEIAELLFISEITVKHHLTKIFQRLGMNKRTQLVRLAIENETRMKNSYGLLVL</sequence>
<feature type="domain" description="HTH luxR-type" evidence="4">
    <location>
        <begin position="171"/>
        <end position="236"/>
    </location>
</feature>
<keyword evidence="6" id="KW-1185">Reference proteome</keyword>
<name>A0A1I4J313_9BURK</name>
<dbReference type="InterPro" id="IPR016032">
    <property type="entry name" value="Sig_transdc_resp-reg_C-effctor"/>
</dbReference>
<dbReference type="Pfam" id="PF00196">
    <property type="entry name" value="GerE"/>
    <property type="match status" value="1"/>
</dbReference>
<reference evidence="5 6" key="1">
    <citation type="submission" date="2016-10" db="EMBL/GenBank/DDBJ databases">
        <authorList>
            <person name="de Groot N.N."/>
        </authorList>
    </citation>
    <scope>NUCLEOTIDE SEQUENCE [LARGE SCALE GENOMIC DNA]</scope>
    <source>
        <strain evidence="5 6">ATCC 43154</strain>
    </source>
</reference>
<keyword evidence="2" id="KW-0238">DNA-binding</keyword>
<dbReference type="AlphaFoldDB" id="A0A1I4J313"/>
<evidence type="ECO:0000256" key="2">
    <source>
        <dbReference type="ARBA" id="ARBA00023125"/>
    </source>
</evidence>
<dbReference type="CDD" id="cd06170">
    <property type="entry name" value="LuxR_C_like"/>
    <property type="match status" value="1"/>
</dbReference>
<dbReference type="GO" id="GO:0003677">
    <property type="term" value="F:DNA binding"/>
    <property type="evidence" value="ECO:0007669"/>
    <property type="project" value="UniProtKB-KW"/>
</dbReference>
<gene>
    <name evidence="5" type="ORF">SAMN02982985_00897</name>
</gene>
<keyword evidence="1" id="KW-0805">Transcription regulation</keyword>
<keyword evidence="3" id="KW-0804">Transcription</keyword>
<evidence type="ECO:0000256" key="1">
    <source>
        <dbReference type="ARBA" id="ARBA00023015"/>
    </source>
</evidence>
<dbReference type="InterPro" id="IPR000792">
    <property type="entry name" value="Tscrpt_reg_LuxR_C"/>
</dbReference>
<dbReference type="PRINTS" id="PR00038">
    <property type="entry name" value="HTHLUXR"/>
</dbReference>
<dbReference type="SMART" id="SM00421">
    <property type="entry name" value="HTH_LUXR"/>
    <property type="match status" value="1"/>
</dbReference>
<proteinExistence type="predicted"/>
<dbReference type="PROSITE" id="PS50043">
    <property type="entry name" value="HTH_LUXR_2"/>
    <property type="match status" value="1"/>
</dbReference>
<dbReference type="EMBL" id="FOTW01000005">
    <property type="protein sequence ID" value="SFL60593.1"/>
    <property type="molecule type" value="Genomic_DNA"/>
</dbReference>
<dbReference type="Gene3D" id="1.10.10.10">
    <property type="entry name" value="Winged helix-like DNA-binding domain superfamily/Winged helix DNA-binding domain"/>
    <property type="match status" value="1"/>
</dbReference>
<accession>A0A1I4J313</accession>
<dbReference type="PANTHER" id="PTHR44688:SF16">
    <property type="entry name" value="DNA-BINDING TRANSCRIPTIONAL ACTIVATOR DEVR_DOSR"/>
    <property type="match status" value="1"/>
</dbReference>
<organism evidence="5 6">
    <name type="scientific">Rugamonas rubra</name>
    <dbReference type="NCBI Taxonomy" id="758825"/>
    <lineage>
        <taxon>Bacteria</taxon>
        <taxon>Pseudomonadati</taxon>
        <taxon>Pseudomonadota</taxon>
        <taxon>Betaproteobacteria</taxon>
        <taxon>Burkholderiales</taxon>
        <taxon>Oxalobacteraceae</taxon>
        <taxon>Telluria group</taxon>
        <taxon>Rugamonas</taxon>
    </lineage>
</organism>
<evidence type="ECO:0000313" key="6">
    <source>
        <dbReference type="Proteomes" id="UP000199470"/>
    </source>
</evidence>
<evidence type="ECO:0000313" key="5">
    <source>
        <dbReference type="EMBL" id="SFL60593.1"/>
    </source>
</evidence>